<evidence type="ECO:0000256" key="11">
    <source>
        <dbReference type="ARBA" id="ARBA00023160"/>
    </source>
</evidence>
<keyword evidence="9 13" id="KW-0067">ATP-binding</keyword>
<feature type="binding site" evidence="13">
    <location>
        <position position="25"/>
    </location>
    <ligand>
        <name>Zn(2+)</name>
        <dbReference type="ChEBI" id="CHEBI:29105"/>
    </ligand>
</feature>
<reference evidence="15 16" key="1">
    <citation type="journal article" date="2015" name="Microbiome">
        <title>Genomic resolution of linkages in carbon, nitrogen, and sulfur cycling among widespread estuary sediment bacteria.</title>
        <authorList>
            <person name="Baker B.J."/>
            <person name="Lazar C.S."/>
            <person name="Teske A.P."/>
            <person name="Dick G.J."/>
        </authorList>
    </citation>
    <scope>NUCLEOTIDE SEQUENCE [LARGE SCALE GENOMIC DNA]</scope>
    <source>
        <strain evidence="15">DG_78</strain>
    </source>
</reference>
<dbReference type="PANTHER" id="PTHR42995">
    <property type="entry name" value="ACETYL-COENZYME A CARBOXYLASE CARBOXYL TRANSFERASE SUBUNIT BETA, CHLOROPLASTIC"/>
    <property type="match status" value="1"/>
</dbReference>
<comment type="catalytic activity">
    <reaction evidence="13">
        <text>N(6)-carboxybiotinyl-L-lysyl-[protein] + acetyl-CoA = N(6)-biotinyl-L-lysyl-[protein] + malonyl-CoA</text>
        <dbReference type="Rhea" id="RHEA:54728"/>
        <dbReference type="Rhea" id="RHEA-COMP:10505"/>
        <dbReference type="Rhea" id="RHEA-COMP:10506"/>
        <dbReference type="ChEBI" id="CHEBI:57288"/>
        <dbReference type="ChEBI" id="CHEBI:57384"/>
        <dbReference type="ChEBI" id="CHEBI:83144"/>
        <dbReference type="ChEBI" id="CHEBI:83145"/>
        <dbReference type="EC" id="2.1.3.15"/>
    </reaction>
</comment>
<protein>
    <recommendedName>
        <fullName evidence="13">Acetyl-coenzyme A carboxylase carboxyl transferase subunit beta</fullName>
        <shortName evidence="13">ACCase subunit beta</shortName>
        <shortName evidence="13">Acetyl-CoA carboxylase carboxyltransferase subunit beta</shortName>
        <ecNumber evidence="13">2.1.3.15</ecNumber>
    </recommendedName>
</protein>
<dbReference type="InterPro" id="IPR034733">
    <property type="entry name" value="AcCoA_carboxyl_beta"/>
</dbReference>
<dbReference type="GO" id="GO:0008270">
    <property type="term" value="F:zinc ion binding"/>
    <property type="evidence" value="ECO:0007669"/>
    <property type="project" value="UniProtKB-UniRule"/>
</dbReference>
<evidence type="ECO:0000256" key="3">
    <source>
        <dbReference type="ARBA" id="ARBA00022679"/>
    </source>
</evidence>
<evidence type="ECO:0000256" key="12">
    <source>
        <dbReference type="ARBA" id="ARBA00025280"/>
    </source>
</evidence>
<dbReference type="InterPro" id="IPR041010">
    <property type="entry name" value="Znf-ACC"/>
</dbReference>
<dbReference type="HAMAP" id="MF_01395">
    <property type="entry name" value="AcetylCoA_CT_beta"/>
    <property type="match status" value="1"/>
</dbReference>
<dbReference type="GO" id="GO:0003989">
    <property type="term" value="F:acetyl-CoA carboxylase activity"/>
    <property type="evidence" value="ECO:0007669"/>
    <property type="project" value="InterPro"/>
</dbReference>
<dbReference type="Pfam" id="PF17848">
    <property type="entry name" value="Zn_ribbon_ACC"/>
    <property type="match status" value="1"/>
</dbReference>
<evidence type="ECO:0000256" key="2">
    <source>
        <dbReference type="ARBA" id="ARBA00022516"/>
    </source>
</evidence>
<comment type="function">
    <text evidence="12 13">Component of the acetyl coenzyme A carboxylase (ACC) complex. Biotin carboxylase (BC) catalyzes the carboxylation of biotin on its carrier protein (BCCP) and then the CO(2) group is transferred by the transcarboxylase to acetyl-CoA to form malonyl-CoA.</text>
</comment>
<comment type="subcellular location">
    <subcellularLocation>
        <location evidence="1 13">Cytoplasm</location>
    </subcellularLocation>
</comment>
<dbReference type="InterPro" id="IPR029045">
    <property type="entry name" value="ClpP/crotonase-like_dom_sf"/>
</dbReference>
<feature type="binding site" evidence="13">
    <location>
        <position position="47"/>
    </location>
    <ligand>
        <name>Zn(2+)</name>
        <dbReference type="ChEBI" id="CHEBI:29105"/>
    </ligand>
</feature>
<proteinExistence type="inferred from homology"/>
<comment type="caution">
    <text evidence="15">The sequence shown here is derived from an EMBL/GenBank/DDBJ whole genome shotgun (WGS) entry which is preliminary data.</text>
</comment>
<evidence type="ECO:0000256" key="13">
    <source>
        <dbReference type="HAMAP-Rule" id="MF_01395"/>
    </source>
</evidence>
<comment type="pathway">
    <text evidence="13">Lipid metabolism; malonyl-CoA biosynthesis; malonyl-CoA from acetyl-CoA: step 1/1.</text>
</comment>
<keyword evidence="3 13" id="KW-0808">Transferase</keyword>
<dbReference type="Pfam" id="PF01039">
    <property type="entry name" value="Carboxyl_trans"/>
    <property type="match status" value="1"/>
</dbReference>
<evidence type="ECO:0000256" key="1">
    <source>
        <dbReference type="ARBA" id="ARBA00004496"/>
    </source>
</evidence>
<keyword evidence="13" id="KW-0963">Cytoplasm</keyword>
<dbReference type="EC" id="2.1.3.15" evidence="13"/>
<accession>A0A0S7YDH3</accession>
<keyword evidence="7 13" id="KW-0276">Fatty acid metabolism</keyword>
<dbReference type="PRINTS" id="PR01070">
    <property type="entry name" value="ACCCTRFRASEB"/>
</dbReference>
<dbReference type="Gene3D" id="3.90.226.10">
    <property type="entry name" value="2-enoyl-CoA Hydratase, Chain A, domain 1"/>
    <property type="match status" value="1"/>
</dbReference>
<keyword evidence="6 13" id="KW-0863">Zinc-finger</keyword>
<dbReference type="EMBL" id="LJNI01000055">
    <property type="protein sequence ID" value="KPJ72792.1"/>
    <property type="molecule type" value="Genomic_DNA"/>
</dbReference>
<evidence type="ECO:0000313" key="15">
    <source>
        <dbReference type="EMBL" id="KPJ72792.1"/>
    </source>
</evidence>
<evidence type="ECO:0000256" key="4">
    <source>
        <dbReference type="ARBA" id="ARBA00022723"/>
    </source>
</evidence>
<evidence type="ECO:0000256" key="10">
    <source>
        <dbReference type="ARBA" id="ARBA00023098"/>
    </source>
</evidence>
<evidence type="ECO:0000256" key="9">
    <source>
        <dbReference type="ARBA" id="ARBA00022840"/>
    </source>
</evidence>
<comment type="subunit">
    <text evidence="13">Acetyl-CoA carboxylase is a heterohexamer composed of biotin carboxyl carrier protein (AccB), biotin carboxylase (AccC) and two subunits each of ACCase subunit alpha (AccA) and ACCase subunit beta (AccD).</text>
</comment>
<dbReference type="PROSITE" id="PS50980">
    <property type="entry name" value="COA_CT_NTER"/>
    <property type="match status" value="1"/>
</dbReference>
<dbReference type="InterPro" id="IPR011762">
    <property type="entry name" value="COA_CT_N"/>
</dbReference>
<dbReference type="NCBIfam" id="TIGR00515">
    <property type="entry name" value="accD"/>
    <property type="match status" value="1"/>
</dbReference>
<feature type="domain" description="CoA carboxyltransferase N-terminal" evidence="14">
    <location>
        <begin position="21"/>
        <end position="282"/>
    </location>
</feature>
<keyword evidence="8 13" id="KW-0862">Zinc</keyword>
<keyword evidence="4 13" id="KW-0479">Metal-binding</keyword>
<dbReference type="Proteomes" id="UP000051012">
    <property type="component" value="Unassembled WGS sequence"/>
</dbReference>
<name>A0A0S7YDH3_UNCT6</name>
<dbReference type="UniPathway" id="UPA00655">
    <property type="reaction ID" value="UER00711"/>
</dbReference>
<evidence type="ECO:0000259" key="14">
    <source>
        <dbReference type="PROSITE" id="PS50980"/>
    </source>
</evidence>
<dbReference type="GO" id="GO:0005524">
    <property type="term" value="F:ATP binding"/>
    <property type="evidence" value="ECO:0007669"/>
    <property type="project" value="UniProtKB-KW"/>
</dbReference>
<gene>
    <name evidence="13" type="primary">accD</name>
    <name evidence="15" type="ORF">AMJ52_05225</name>
</gene>
<dbReference type="PANTHER" id="PTHR42995:SF5">
    <property type="entry name" value="ACETYL-COENZYME A CARBOXYLASE CARBOXYL TRANSFERASE SUBUNIT BETA, CHLOROPLASTIC"/>
    <property type="match status" value="1"/>
</dbReference>
<evidence type="ECO:0000256" key="7">
    <source>
        <dbReference type="ARBA" id="ARBA00022832"/>
    </source>
</evidence>
<organism evidence="15 16">
    <name type="scientific">candidate division TA06 bacterium DG_78</name>
    <dbReference type="NCBI Taxonomy" id="1703772"/>
    <lineage>
        <taxon>Bacteria</taxon>
        <taxon>Bacteria division TA06</taxon>
    </lineage>
</organism>
<comment type="cofactor">
    <cofactor evidence="13">
        <name>Zn(2+)</name>
        <dbReference type="ChEBI" id="CHEBI:29105"/>
    </cofactor>
    <text evidence="13">Binds 1 zinc ion per subunit.</text>
</comment>
<feature type="zinc finger region" description="C4-type" evidence="13">
    <location>
        <begin position="25"/>
        <end position="47"/>
    </location>
</feature>
<dbReference type="PATRIC" id="fig|1703772.3.peg.1641"/>
<keyword evidence="5 13" id="KW-0547">Nucleotide-binding</keyword>
<keyword evidence="2 13" id="KW-0444">Lipid biosynthesis</keyword>
<evidence type="ECO:0000313" key="16">
    <source>
        <dbReference type="Proteomes" id="UP000051012"/>
    </source>
</evidence>
<dbReference type="GO" id="GO:0006633">
    <property type="term" value="P:fatty acid biosynthetic process"/>
    <property type="evidence" value="ECO:0007669"/>
    <property type="project" value="UniProtKB-KW"/>
</dbReference>
<dbReference type="InterPro" id="IPR000438">
    <property type="entry name" value="Acetyl_CoA_COase_Trfase_b_su"/>
</dbReference>
<sequence length="282" mass="31410">MWFKKKVEAKPDEKLKFPDGLWVKCESCGEIQYRKALENNLWICTECRFHFRINCRTYIELLLDDAHLDEQDANLEPVDILDFPEYKKKMKSAQQKTQMREGTVYGFAKIGGAPVVFAAMDFGFMGGSMGSVIGEKIARAIRAAREREHPLIIVSASGGARMQEGIFSLMQMAKTSAELALLNQKKILYISILTHPTTAGVMASYASLGDIIIAEPGALLGFTGPRVIEQTIGEKLPQGFQRSEFMLEHGMVDIVVSRKELRNTLVKILNIVSPANPVNPNG</sequence>
<dbReference type="GO" id="GO:0009317">
    <property type="term" value="C:acetyl-CoA carboxylase complex"/>
    <property type="evidence" value="ECO:0007669"/>
    <property type="project" value="InterPro"/>
</dbReference>
<evidence type="ECO:0000256" key="8">
    <source>
        <dbReference type="ARBA" id="ARBA00022833"/>
    </source>
</evidence>
<evidence type="ECO:0000256" key="5">
    <source>
        <dbReference type="ARBA" id="ARBA00022741"/>
    </source>
</evidence>
<keyword evidence="11 13" id="KW-0275">Fatty acid biosynthesis</keyword>
<feature type="binding site" evidence="13">
    <location>
        <position position="28"/>
    </location>
    <ligand>
        <name>Zn(2+)</name>
        <dbReference type="ChEBI" id="CHEBI:29105"/>
    </ligand>
</feature>
<feature type="binding site" evidence="13">
    <location>
        <position position="44"/>
    </location>
    <ligand>
        <name>Zn(2+)</name>
        <dbReference type="ChEBI" id="CHEBI:29105"/>
    </ligand>
</feature>
<comment type="similarity">
    <text evidence="13">Belongs to the AccD/PCCB family.</text>
</comment>
<keyword evidence="10 13" id="KW-0443">Lipid metabolism</keyword>
<dbReference type="AlphaFoldDB" id="A0A0S7YDH3"/>
<dbReference type="GO" id="GO:2001295">
    <property type="term" value="P:malonyl-CoA biosynthetic process"/>
    <property type="evidence" value="ECO:0007669"/>
    <property type="project" value="UniProtKB-UniRule"/>
</dbReference>
<evidence type="ECO:0000256" key="6">
    <source>
        <dbReference type="ARBA" id="ARBA00022771"/>
    </source>
</evidence>
<dbReference type="GO" id="GO:0016743">
    <property type="term" value="F:carboxyl- or carbamoyltransferase activity"/>
    <property type="evidence" value="ECO:0007669"/>
    <property type="project" value="UniProtKB-UniRule"/>
</dbReference>
<dbReference type="SUPFAM" id="SSF52096">
    <property type="entry name" value="ClpP/crotonase"/>
    <property type="match status" value="1"/>
</dbReference>